<dbReference type="Pfam" id="PF00296">
    <property type="entry name" value="Bac_luciferase"/>
    <property type="match status" value="1"/>
</dbReference>
<evidence type="ECO:0000256" key="3">
    <source>
        <dbReference type="SAM" id="MobiDB-lite"/>
    </source>
</evidence>
<proteinExistence type="predicted"/>
<protein>
    <recommendedName>
        <fullName evidence="4">Luciferase-like domain-containing protein</fullName>
    </recommendedName>
</protein>
<dbReference type="GO" id="GO:0004497">
    <property type="term" value="F:monooxygenase activity"/>
    <property type="evidence" value="ECO:0007669"/>
    <property type="project" value="UniProtKB-KW"/>
</dbReference>
<dbReference type="SUPFAM" id="SSF51679">
    <property type="entry name" value="Bacterial luciferase-like"/>
    <property type="match status" value="1"/>
</dbReference>
<dbReference type="GO" id="GO:0005829">
    <property type="term" value="C:cytosol"/>
    <property type="evidence" value="ECO:0007669"/>
    <property type="project" value="TreeGrafter"/>
</dbReference>
<keyword evidence="2" id="KW-0503">Monooxygenase</keyword>
<dbReference type="Gene3D" id="3.20.20.30">
    <property type="entry name" value="Luciferase-like domain"/>
    <property type="match status" value="1"/>
</dbReference>
<evidence type="ECO:0000256" key="1">
    <source>
        <dbReference type="ARBA" id="ARBA00023002"/>
    </source>
</evidence>
<reference evidence="5" key="1">
    <citation type="submission" date="2018-05" db="EMBL/GenBank/DDBJ databases">
        <authorList>
            <person name="Lanie J.A."/>
            <person name="Ng W.-L."/>
            <person name="Kazmierczak K.M."/>
            <person name="Andrzejewski T.M."/>
            <person name="Davidsen T.M."/>
            <person name="Wayne K.J."/>
            <person name="Tettelin H."/>
            <person name="Glass J.I."/>
            <person name="Rusch D."/>
            <person name="Podicherti R."/>
            <person name="Tsui H.-C.T."/>
            <person name="Winkler M.E."/>
        </authorList>
    </citation>
    <scope>NUCLEOTIDE SEQUENCE</scope>
</reference>
<dbReference type="PANTHER" id="PTHR30137">
    <property type="entry name" value="LUCIFERASE-LIKE MONOOXYGENASE"/>
    <property type="match status" value="1"/>
</dbReference>
<feature type="domain" description="Luciferase-like" evidence="4">
    <location>
        <begin position="4"/>
        <end position="280"/>
    </location>
</feature>
<accession>A0A381N4I9</accession>
<feature type="region of interest" description="Disordered" evidence="3">
    <location>
        <begin position="240"/>
        <end position="261"/>
    </location>
</feature>
<dbReference type="InterPro" id="IPR011251">
    <property type="entry name" value="Luciferase-like_dom"/>
</dbReference>
<dbReference type="PANTHER" id="PTHR30137:SF8">
    <property type="entry name" value="BLR5498 PROTEIN"/>
    <property type="match status" value="1"/>
</dbReference>
<dbReference type="AlphaFoldDB" id="A0A381N4I9"/>
<organism evidence="5">
    <name type="scientific">marine metagenome</name>
    <dbReference type="NCBI Taxonomy" id="408172"/>
    <lineage>
        <taxon>unclassified sequences</taxon>
        <taxon>metagenomes</taxon>
        <taxon>ecological metagenomes</taxon>
    </lineage>
</organism>
<gene>
    <name evidence="5" type="ORF">METZ01_LOCUS2213</name>
</gene>
<dbReference type="GO" id="GO:0016705">
    <property type="term" value="F:oxidoreductase activity, acting on paired donors, with incorporation or reduction of molecular oxygen"/>
    <property type="evidence" value="ECO:0007669"/>
    <property type="project" value="InterPro"/>
</dbReference>
<evidence type="ECO:0000256" key="2">
    <source>
        <dbReference type="ARBA" id="ARBA00023033"/>
    </source>
</evidence>
<evidence type="ECO:0000313" key="5">
    <source>
        <dbReference type="EMBL" id="SUZ49359.1"/>
    </source>
</evidence>
<name>A0A381N4I9_9ZZZZ</name>
<evidence type="ECO:0000259" key="4">
    <source>
        <dbReference type="Pfam" id="PF00296"/>
    </source>
</evidence>
<dbReference type="InterPro" id="IPR050766">
    <property type="entry name" value="Bact_Lucif_Oxidored"/>
</dbReference>
<dbReference type="InterPro" id="IPR036661">
    <property type="entry name" value="Luciferase-like_sf"/>
</dbReference>
<dbReference type="EMBL" id="UINC01000111">
    <property type="protein sequence ID" value="SUZ49359.1"/>
    <property type="molecule type" value="Genomic_DNA"/>
</dbReference>
<sequence>MPQVYAETFEQIEHAEQLGLELCWFTEHHFIDDGYLPNFVPVAAAAAAKTTRMRFSTDICLLPFRHPIRLAEDLAILDNISNGRMELGAGMGYATHEFQGFDIPISRRVSLTEEALQVLLLAWSGEAFSFEGKRYRFSDLRVTPDPVQRGGPPLWLAATSPAGAKRAAAFGTHLLPQGPKHLTIDPWKESVKDASDRRVGLIRGVFVTDDPDREWEPVAAAERYRRDVYVGLIKASRDHKSEVASRSGPKQERPPIPMNPLTWTVGTADHCVTELKELIAGHGITDLVTWGGPPGLAPSVMNDSLTRFAEEVVPRLRAELEG</sequence>
<feature type="compositionally biased region" description="Basic and acidic residues" evidence="3">
    <location>
        <begin position="240"/>
        <end position="253"/>
    </location>
</feature>
<keyword evidence="1" id="KW-0560">Oxidoreductase</keyword>